<feature type="transmembrane region" description="Helical" evidence="1">
    <location>
        <begin position="52"/>
        <end position="71"/>
    </location>
</feature>
<organism evidence="2 3">
    <name type="scientific">Allosaccharopolyspora coralli</name>
    <dbReference type="NCBI Taxonomy" id="2665642"/>
    <lineage>
        <taxon>Bacteria</taxon>
        <taxon>Bacillati</taxon>
        <taxon>Actinomycetota</taxon>
        <taxon>Actinomycetes</taxon>
        <taxon>Pseudonocardiales</taxon>
        <taxon>Pseudonocardiaceae</taxon>
        <taxon>Allosaccharopolyspora</taxon>
    </lineage>
</organism>
<feature type="transmembrane region" description="Helical" evidence="1">
    <location>
        <begin position="77"/>
        <end position="96"/>
    </location>
</feature>
<name>A0A5Q3QD30_9PSEU</name>
<evidence type="ECO:0000256" key="1">
    <source>
        <dbReference type="SAM" id="Phobius"/>
    </source>
</evidence>
<keyword evidence="1" id="KW-0812">Transmembrane</keyword>
<reference evidence="3" key="1">
    <citation type="submission" date="2019-11" db="EMBL/GenBank/DDBJ databases">
        <title>The complete genome sequence of Saccharopolyspora sp. E2A.</title>
        <authorList>
            <person name="Zhang G."/>
        </authorList>
    </citation>
    <scope>NUCLEOTIDE SEQUENCE [LARGE SCALE GENOMIC DNA]</scope>
    <source>
        <strain evidence="3">E2A</strain>
    </source>
</reference>
<keyword evidence="1" id="KW-1133">Transmembrane helix</keyword>
<evidence type="ECO:0000313" key="3">
    <source>
        <dbReference type="Proteomes" id="UP000371041"/>
    </source>
</evidence>
<accession>A0A5Q3QD30</accession>
<dbReference type="KEGG" id="sace:GIY23_07940"/>
<sequence length="104" mass="10486">MQRIPISLITGAGLIGGFAVTRVFRHQHLSGLVAGSVGLAATESARRRAGNAAAVVVGGSYGLALFVSHPLARKLGAWPSVCTVAAAAAVTAYTVADRTARTAT</sequence>
<keyword evidence="1" id="KW-0472">Membrane</keyword>
<dbReference type="RefSeq" id="WP_154076055.1">
    <property type="nucleotide sequence ID" value="NZ_CP045929.1"/>
</dbReference>
<dbReference type="EMBL" id="CP045929">
    <property type="protein sequence ID" value="QGK69459.1"/>
    <property type="molecule type" value="Genomic_DNA"/>
</dbReference>
<proteinExistence type="predicted"/>
<dbReference type="AlphaFoldDB" id="A0A5Q3QD30"/>
<gene>
    <name evidence="2" type="ORF">GIY23_07940</name>
</gene>
<protein>
    <submittedName>
        <fullName evidence="2">Uncharacterized protein</fullName>
    </submittedName>
</protein>
<evidence type="ECO:0000313" key="2">
    <source>
        <dbReference type="EMBL" id="QGK69459.1"/>
    </source>
</evidence>
<keyword evidence="3" id="KW-1185">Reference proteome</keyword>
<dbReference type="Proteomes" id="UP000371041">
    <property type="component" value="Chromosome"/>
</dbReference>